<dbReference type="STRING" id="745411.B3C1_04625"/>
<comment type="caution">
    <text evidence="1">The sequence shown here is derived from an EMBL/GenBank/DDBJ whole genome shotgun (WGS) entry which is preliminary data.</text>
</comment>
<reference evidence="1 2" key="1">
    <citation type="journal article" date="2012" name="J. Bacteriol.">
        <title>Genome Sequence of Gallaecimonas xiamenensis Type Strain 3-C-1.</title>
        <authorList>
            <person name="Lai Q."/>
            <person name="Wang L."/>
            <person name="Wang W."/>
            <person name="Shao Z."/>
        </authorList>
    </citation>
    <scope>NUCLEOTIDE SEQUENCE [LARGE SCALE GENOMIC DNA]</scope>
    <source>
        <strain evidence="1 2">3-C-1</strain>
    </source>
</reference>
<accession>K2JLJ4</accession>
<dbReference type="EMBL" id="AMRI01000005">
    <property type="protein sequence ID" value="EKE76163.1"/>
    <property type="molecule type" value="Genomic_DNA"/>
</dbReference>
<organism evidence="1 2">
    <name type="scientific">Gallaecimonas xiamenensis 3-C-1</name>
    <dbReference type="NCBI Taxonomy" id="745411"/>
    <lineage>
        <taxon>Bacteria</taxon>
        <taxon>Pseudomonadati</taxon>
        <taxon>Pseudomonadota</taxon>
        <taxon>Gammaproteobacteria</taxon>
        <taxon>Enterobacterales</taxon>
        <taxon>Gallaecimonadaceae</taxon>
        <taxon>Gallaecimonas</taxon>
    </lineage>
</organism>
<sequence>MLKWLWRLFLLTLLSGLLVSSLLFFALYHTYERLTDEAPVAWLRFDKLGEQHYQLHLRTTDQCQERSFPIKGDDWRLDARFIKWPHWLTLMGFEPQYRLERVEGRYRNIQQSNDLPHKAYALSPQTWVQPQWLDTLSFLVDTEFGSSTYAPMDKGQDYVVYRSNSGLFARAQEKAATLEPLALTASRPCQLPQSYWTQAALWLDRQARTLAQQPAE</sequence>
<evidence type="ECO:0000313" key="2">
    <source>
        <dbReference type="Proteomes" id="UP000006755"/>
    </source>
</evidence>
<gene>
    <name evidence="1" type="ORF">B3C1_04625</name>
</gene>
<keyword evidence="2" id="KW-1185">Reference proteome</keyword>
<dbReference type="OrthoDB" id="9156649at2"/>
<name>K2JLJ4_9GAMM</name>
<protein>
    <submittedName>
        <fullName evidence="1">Uncharacterized protein</fullName>
    </submittedName>
</protein>
<dbReference type="eggNOG" id="ENOG502ZNGJ">
    <property type="taxonomic scope" value="Bacteria"/>
</dbReference>
<dbReference type="Proteomes" id="UP000006755">
    <property type="component" value="Unassembled WGS sequence"/>
</dbReference>
<dbReference type="RefSeq" id="WP_008483241.1">
    <property type="nucleotide sequence ID" value="NZ_AMRI01000005.1"/>
</dbReference>
<proteinExistence type="predicted"/>
<evidence type="ECO:0000313" key="1">
    <source>
        <dbReference type="EMBL" id="EKE76163.1"/>
    </source>
</evidence>
<dbReference type="AlphaFoldDB" id="K2JLJ4"/>